<evidence type="ECO:0000313" key="1">
    <source>
        <dbReference type="EMBL" id="MCE3216010.1"/>
    </source>
</evidence>
<evidence type="ECO:0000313" key="2">
    <source>
        <dbReference type="Proteomes" id="UP000823775"/>
    </source>
</evidence>
<organism evidence="1 2">
    <name type="scientific">Datura stramonium</name>
    <name type="common">Jimsonweed</name>
    <name type="synonym">Common thornapple</name>
    <dbReference type="NCBI Taxonomy" id="4076"/>
    <lineage>
        <taxon>Eukaryota</taxon>
        <taxon>Viridiplantae</taxon>
        <taxon>Streptophyta</taxon>
        <taxon>Embryophyta</taxon>
        <taxon>Tracheophyta</taxon>
        <taxon>Spermatophyta</taxon>
        <taxon>Magnoliopsida</taxon>
        <taxon>eudicotyledons</taxon>
        <taxon>Gunneridae</taxon>
        <taxon>Pentapetalae</taxon>
        <taxon>asterids</taxon>
        <taxon>lamiids</taxon>
        <taxon>Solanales</taxon>
        <taxon>Solanaceae</taxon>
        <taxon>Solanoideae</taxon>
        <taxon>Datureae</taxon>
        <taxon>Datura</taxon>
    </lineage>
</organism>
<name>A0ABS8WSX7_DATST</name>
<comment type="caution">
    <text evidence="1">The sequence shown here is derived from an EMBL/GenBank/DDBJ whole genome shotgun (WGS) entry which is preliminary data.</text>
</comment>
<feature type="non-terminal residue" evidence="1">
    <location>
        <position position="1"/>
    </location>
</feature>
<reference evidence="1 2" key="1">
    <citation type="journal article" date="2021" name="BMC Genomics">
        <title>Datura genome reveals duplications of psychoactive alkaloid biosynthetic genes and high mutation rate following tissue culture.</title>
        <authorList>
            <person name="Rajewski A."/>
            <person name="Carter-House D."/>
            <person name="Stajich J."/>
            <person name="Litt A."/>
        </authorList>
    </citation>
    <scope>NUCLEOTIDE SEQUENCE [LARGE SCALE GENOMIC DNA]</scope>
    <source>
        <strain evidence="1">AR-01</strain>
    </source>
</reference>
<accession>A0ABS8WSX7</accession>
<protein>
    <submittedName>
        <fullName evidence="1">Uncharacterized protein</fullName>
    </submittedName>
</protein>
<dbReference type="Proteomes" id="UP000823775">
    <property type="component" value="Unassembled WGS sequence"/>
</dbReference>
<keyword evidence="2" id="KW-1185">Reference proteome</keyword>
<dbReference type="EMBL" id="JACEIK010012024">
    <property type="protein sequence ID" value="MCE3216010.1"/>
    <property type="molecule type" value="Genomic_DNA"/>
</dbReference>
<gene>
    <name evidence="1" type="ORF">HAX54_004381</name>
</gene>
<proteinExistence type="predicted"/>
<sequence length="219" mass="25493">VPGSLAHASGALPQTYSLCPMPPPMPHPPMPHPNLEKRTEMYNAEMHRLLDENKRLVEERIISQHELGVAREEIHRPTLLSVAEYQNKAKVDLMDQMETNKKDGTSVEEEKHVLSVGVHLVVEYDIFHYVYLYWQTYDIFHLLPDKVQIVALYATMPKDPLEITKKFMNKPVRIFHIFNELTLEGIKQFYVNVVKEERKLGALFHLYERLLITHSAVIL</sequence>